<organism evidence="1 2">
    <name type="scientific">Corallincola luteus</name>
    <dbReference type="NCBI Taxonomy" id="1775177"/>
    <lineage>
        <taxon>Bacteria</taxon>
        <taxon>Pseudomonadati</taxon>
        <taxon>Pseudomonadota</taxon>
        <taxon>Gammaproteobacteria</taxon>
        <taxon>Alteromonadales</taxon>
        <taxon>Psychromonadaceae</taxon>
        <taxon>Corallincola</taxon>
    </lineage>
</organism>
<proteinExistence type="predicted"/>
<comment type="caution">
    <text evidence="1">The sequence shown here is derived from an EMBL/GenBank/DDBJ whole genome shotgun (WGS) entry which is preliminary data.</text>
</comment>
<keyword evidence="2" id="KW-1185">Reference proteome</keyword>
<dbReference type="EMBL" id="SJXE01000003">
    <property type="protein sequence ID" value="TCI03701.1"/>
    <property type="molecule type" value="Genomic_DNA"/>
</dbReference>
<dbReference type="SUPFAM" id="SSF159501">
    <property type="entry name" value="EreA/ChaN-like"/>
    <property type="match status" value="1"/>
</dbReference>
<accession>A0ABY2ALU5</accession>
<evidence type="ECO:0000313" key="2">
    <source>
        <dbReference type="Proteomes" id="UP000292554"/>
    </source>
</evidence>
<protein>
    <recommendedName>
        <fullName evidence="3">Haem-binding uptake Tiki superfamily ChaN domain-containing protein</fullName>
    </recommendedName>
</protein>
<evidence type="ECO:0000313" key="1">
    <source>
        <dbReference type="EMBL" id="TCI03701.1"/>
    </source>
</evidence>
<gene>
    <name evidence="1" type="ORF">EZV61_09155</name>
</gene>
<sequence>MAQNLTSPSSNGVEDPIMWVKSKLLDKHIVGLGEAHWFEGVFDHLVQLALSPQLDESYSDLVVEFGNRKHQSLLNAYLSGSDVPDEDLAAIWLDSMAFPAWLPPQYGRLFYLVREANKYRKTPIKVHLAEPEFDWNAIRTPADLALLNGQRDQAIFNYLKLNFALKDRPAIIIIGARHLLKKPLSGVRLRSNRCLAELFQEAKAGKLVSVWPHMLGTSTLADHPLDDIDVPSLISADGELAQRVRFDDVLLHPPSVRVSLSPALFDMVDGYLYTGPQCRSNHVSRSATLSSRWRQKLTYRLPLLNRKQQEVVVSMLG</sequence>
<dbReference type="RefSeq" id="WP_131415161.1">
    <property type="nucleotide sequence ID" value="NZ_SJXE01000003.1"/>
</dbReference>
<dbReference type="Proteomes" id="UP000292554">
    <property type="component" value="Unassembled WGS sequence"/>
</dbReference>
<evidence type="ECO:0008006" key="3">
    <source>
        <dbReference type="Google" id="ProtNLM"/>
    </source>
</evidence>
<name>A0ABY2ALU5_9GAMM</name>
<reference evidence="1 2" key="1">
    <citation type="submission" date="2019-02" db="EMBL/GenBank/DDBJ databases">
        <title>Corallincola luteus sp. nov., a marine bacterium isolated from surface sediment of Bohai Sea in China.</title>
        <authorList>
            <person name="Ren Q."/>
        </authorList>
    </citation>
    <scope>NUCLEOTIDE SEQUENCE [LARGE SCALE GENOMIC DNA]</scope>
    <source>
        <strain evidence="1 2">DASS28</strain>
    </source>
</reference>